<evidence type="ECO:0000313" key="1">
    <source>
        <dbReference type="EMBL" id="VVN84260.1"/>
    </source>
</evidence>
<gene>
    <name evidence="1" type="ORF">PS704_01345</name>
</gene>
<dbReference type="EMBL" id="CABVHP010000003">
    <property type="protein sequence ID" value="VVN84260.1"/>
    <property type="molecule type" value="Genomic_DNA"/>
</dbReference>
<dbReference type="Proteomes" id="UP000326557">
    <property type="component" value="Unassembled WGS sequence"/>
</dbReference>
<accession>A0A5E7B0V4</accession>
<evidence type="ECO:0000313" key="2">
    <source>
        <dbReference type="Proteomes" id="UP000326557"/>
    </source>
</evidence>
<name>A0A5E7B0V4_PSEFL</name>
<dbReference type="OrthoDB" id="279280at2"/>
<sequence>MASYKYAENVVKSTSEAFDKEFKPGEKATWHGIYKCINCGDEIAIAAGHTLPSQNHYQHKTSKPVIWRLAVYSMQKKD</sequence>
<dbReference type="RefSeq" id="WP_150637360.1">
    <property type="nucleotide sequence ID" value="NZ_CABVHP010000003.1"/>
</dbReference>
<evidence type="ECO:0008006" key="3">
    <source>
        <dbReference type="Google" id="ProtNLM"/>
    </source>
</evidence>
<reference evidence="1 2" key="1">
    <citation type="submission" date="2019-09" db="EMBL/GenBank/DDBJ databases">
        <authorList>
            <person name="Chandra G."/>
            <person name="Truman W A."/>
        </authorList>
    </citation>
    <scope>NUCLEOTIDE SEQUENCE [LARGE SCALE GENOMIC DNA]</scope>
    <source>
        <strain evidence="1">PS704</strain>
    </source>
</reference>
<protein>
    <recommendedName>
        <fullName evidence="3">Protein L</fullName>
    </recommendedName>
</protein>
<organism evidence="1 2">
    <name type="scientific">Pseudomonas fluorescens</name>
    <dbReference type="NCBI Taxonomy" id="294"/>
    <lineage>
        <taxon>Bacteria</taxon>
        <taxon>Pseudomonadati</taxon>
        <taxon>Pseudomonadota</taxon>
        <taxon>Gammaproteobacteria</taxon>
        <taxon>Pseudomonadales</taxon>
        <taxon>Pseudomonadaceae</taxon>
        <taxon>Pseudomonas</taxon>
    </lineage>
</organism>
<dbReference type="AlphaFoldDB" id="A0A5E7B0V4"/>
<proteinExistence type="predicted"/>